<comment type="caution">
    <text evidence="2">The sequence shown here is derived from an EMBL/GenBank/DDBJ whole genome shotgun (WGS) entry which is preliminary data.</text>
</comment>
<name>T1BSL4_9ZZZZ</name>
<reference evidence="2" key="1">
    <citation type="submission" date="2013-08" db="EMBL/GenBank/DDBJ databases">
        <authorList>
            <person name="Mendez C."/>
            <person name="Richter M."/>
            <person name="Ferrer M."/>
            <person name="Sanchez J."/>
        </authorList>
    </citation>
    <scope>NUCLEOTIDE SEQUENCE</scope>
</reference>
<dbReference type="EMBL" id="AUZX01008090">
    <property type="protein sequence ID" value="EQD56960.1"/>
    <property type="molecule type" value="Genomic_DNA"/>
</dbReference>
<evidence type="ECO:0000313" key="2">
    <source>
        <dbReference type="EMBL" id="EQD56960.1"/>
    </source>
</evidence>
<dbReference type="InterPro" id="IPR002514">
    <property type="entry name" value="Transposase_8"/>
</dbReference>
<protein>
    <submittedName>
        <fullName evidence="2">Transposase IS3/IS911 family protein</fullName>
    </submittedName>
</protein>
<reference evidence="2" key="2">
    <citation type="journal article" date="2014" name="ISME J.">
        <title>Microbial stratification in low pH oxic and suboxic macroscopic growths along an acid mine drainage.</title>
        <authorList>
            <person name="Mendez-Garcia C."/>
            <person name="Mesa V."/>
            <person name="Sprenger R.R."/>
            <person name="Richter M."/>
            <person name="Diez M.S."/>
            <person name="Solano J."/>
            <person name="Bargiela R."/>
            <person name="Golyshina O.V."/>
            <person name="Manteca A."/>
            <person name="Ramos J.L."/>
            <person name="Gallego J.R."/>
            <person name="Llorente I."/>
            <person name="Martins Dos Santos V.A."/>
            <person name="Jensen O.N."/>
            <person name="Pelaez A.I."/>
            <person name="Sanchez J."/>
            <person name="Ferrer M."/>
        </authorList>
    </citation>
    <scope>NUCLEOTIDE SEQUENCE</scope>
</reference>
<organism evidence="2">
    <name type="scientific">mine drainage metagenome</name>
    <dbReference type="NCBI Taxonomy" id="410659"/>
    <lineage>
        <taxon>unclassified sequences</taxon>
        <taxon>metagenomes</taxon>
        <taxon>ecological metagenomes</taxon>
    </lineage>
</organism>
<dbReference type="GO" id="GO:0003677">
    <property type="term" value="F:DNA binding"/>
    <property type="evidence" value="ECO:0007669"/>
    <property type="project" value="InterPro"/>
</dbReference>
<evidence type="ECO:0000256" key="1">
    <source>
        <dbReference type="SAM" id="Coils"/>
    </source>
</evidence>
<feature type="coiled-coil region" evidence="1">
    <location>
        <begin position="66"/>
        <end position="93"/>
    </location>
</feature>
<dbReference type="SUPFAM" id="SSF46689">
    <property type="entry name" value="Homeodomain-like"/>
    <property type="match status" value="1"/>
</dbReference>
<accession>T1BSL4</accession>
<dbReference type="Gene3D" id="1.10.10.60">
    <property type="entry name" value="Homeodomain-like"/>
    <property type="match status" value="1"/>
</dbReference>
<proteinExistence type="predicted"/>
<dbReference type="AlphaFoldDB" id="T1BSL4"/>
<dbReference type="PANTHER" id="PTHR33215:SF13">
    <property type="entry name" value="PROTEIN DISTAL ANTENNA"/>
    <property type="match status" value="1"/>
</dbReference>
<keyword evidence="1" id="KW-0175">Coiled coil</keyword>
<gene>
    <name evidence="2" type="ORF">B1A_11329</name>
</gene>
<sequence length="102" mass="11460">MEVIMERQVRGQYTADYKAQAVSLAETLGATKAARKLGISVKTLANWIRIARDGAGFVKDGKRRPVSDLEAENARLRAENSQLRMERDFIKKAAAYFARESK</sequence>
<dbReference type="GO" id="GO:0006313">
    <property type="term" value="P:DNA transposition"/>
    <property type="evidence" value="ECO:0007669"/>
    <property type="project" value="InterPro"/>
</dbReference>
<dbReference type="PANTHER" id="PTHR33215">
    <property type="entry name" value="PROTEIN DISTAL ANTENNA"/>
    <property type="match status" value="1"/>
</dbReference>
<dbReference type="GO" id="GO:0004803">
    <property type="term" value="F:transposase activity"/>
    <property type="evidence" value="ECO:0007669"/>
    <property type="project" value="InterPro"/>
</dbReference>
<dbReference type="InterPro" id="IPR009057">
    <property type="entry name" value="Homeodomain-like_sf"/>
</dbReference>
<dbReference type="InterPro" id="IPR051839">
    <property type="entry name" value="RD_transcriptional_regulator"/>
</dbReference>
<dbReference type="Pfam" id="PF01527">
    <property type="entry name" value="HTH_Tnp_1"/>
    <property type="match status" value="1"/>
</dbReference>